<organism evidence="1 2">
    <name type="scientific">Teratosphaeria nubilosa</name>
    <dbReference type="NCBI Taxonomy" id="161662"/>
    <lineage>
        <taxon>Eukaryota</taxon>
        <taxon>Fungi</taxon>
        <taxon>Dikarya</taxon>
        <taxon>Ascomycota</taxon>
        <taxon>Pezizomycotina</taxon>
        <taxon>Dothideomycetes</taxon>
        <taxon>Dothideomycetidae</taxon>
        <taxon>Mycosphaerellales</taxon>
        <taxon>Teratosphaeriaceae</taxon>
        <taxon>Teratosphaeria</taxon>
    </lineage>
</organism>
<keyword evidence="2" id="KW-1185">Reference proteome</keyword>
<dbReference type="EMBL" id="ML995937">
    <property type="protein sequence ID" value="KAF2764146.1"/>
    <property type="molecule type" value="Genomic_DNA"/>
</dbReference>
<protein>
    <submittedName>
        <fullName evidence="1">Uncharacterized protein</fullName>
    </submittedName>
</protein>
<name>A0A6G1KU47_9PEZI</name>
<gene>
    <name evidence="1" type="ORF">EJ03DRAFT_40113</name>
</gene>
<dbReference type="AlphaFoldDB" id="A0A6G1KU47"/>
<evidence type="ECO:0000313" key="1">
    <source>
        <dbReference type="EMBL" id="KAF2764146.1"/>
    </source>
</evidence>
<dbReference type="Proteomes" id="UP000799436">
    <property type="component" value="Unassembled WGS sequence"/>
</dbReference>
<proteinExistence type="predicted"/>
<evidence type="ECO:0000313" key="2">
    <source>
        <dbReference type="Proteomes" id="UP000799436"/>
    </source>
</evidence>
<sequence>MRRLGEQINFVYWGHLKIRLFPLPFLRYIRIRLCRNQLDIATKMKLSTLIVPVFGSLIWCSYCEIQLSGDPYADIPAGECQPEVDEWKAGARRQSCAPNNPCLVQHNGCILRAQWVPDANDWLANCSPPDPSNTILGTQCHKSGWEGTGNCGEYNLDRCDELCGKHVVLPTPYHDLANKC</sequence>
<accession>A0A6G1KU47</accession>
<reference evidence="1" key="1">
    <citation type="journal article" date="2020" name="Stud. Mycol.">
        <title>101 Dothideomycetes genomes: a test case for predicting lifestyles and emergence of pathogens.</title>
        <authorList>
            <person name="Haridas S."/>
            <person name="Albert R."/>
            <person name="Binder M."/>
            <person name="Bloem J."/>
            <person name="Labutti K."/>
            <person name="Salamov A."/>
            <person name="Andreopoulos B."/>
            <person name="Baker S."/>
            <person name="Barry K."/>
            <person name="Bills G."/>
            <person name="Bluhm B."/>
            <person name="Cannon C."/>
            <person name="Castanera R."/>
            <person name="Culley D."/>
            <person name="Daum C."/>
            <person name="Ezra D."/>
            <person name="Gonzalez J."/>
            <person name="Henrissat B."/>
            <person name="Kuo A."/>
            <person name="Liang C."/>
            <person name="Lipzen A."/>
            <person name="Lutzoni F."/>
            <person name="Magnuson J."/>
            <person name="Mondo S."/>
            <person name="Nolan M."/>
            <person name="Ohm R."/>
            <person name="Pangilinan J."/>
            <person name="Park H.-J."/>
            <person name="Ramirez L."/>
            <person name="Alfaro M."/>
            <person name="Sun H."/>
            <person name="Tritt A."/>
            <person name="Yoshinaga Y."/>
            <person name="Zwiers L.-H."/>
            <person name="Turgeon B."/>
            <person name="Goodwin S."/>
            <person name="Spatafora J."/>
            <person name="Crous P."/>
            <person name="Grigoriev I."/>
        </authorList>
    </citation>
    <scope>NUCLEOTIDE SEQUENCE</scope>
    <source>
        <strain evidence="1">CBS 116005</strain>
    </source>
</reference>